<name>A0A419T1J0_9FIRM</name>
<comment type="caution">
    <text evidence="1">The sequence shown here is derived from an EMBL/GenBank/DDBJ whole genome shotgun (WGS) entry which is preliminary data.</text>
</comment>
<dbReference type="AlphaFoldDB" id="A0A419T1J0"/>
<sequence>MEFDAKKLAKLRDKPKELIKLINNRDQDFMNYLKTFENKKEIQEVLKEEYDIAIYTVGFSIYPLLFSLKVANPKEKAIFFYTKASSKFKEVFDEFKKEFNLDFEIKHRTTESSSDTAEIYHEIERVLRKHRNKKIAIDITGGKKPTIAAGFFGASLHSDENDIDILYMDFSEYKNDIPVYGSEFITILLNPNDIFSAVERKELEELFDSGQYRAARRFSKRIRDRLKAILKKMKSYDLDEQLAEIKKIYYFSKLYELRNDFNYEECIIREEYLTKAEIKGISKLKKAYSKITDLEDELLSKGYRGIDVSTQLTRRLHNRFKDDDSCLYLALDRYISALRYKNIDYQSYILRLVSVLELAGTIYTKGRSELLKDKLKIVPDYELRYKLNELKNTRNNLSLIHGFRVVSAPKLDYEVAVLNYICLAFDVDKQMVENIIEKELKFRNFNEII</sequence>
<protein>
    <recommendedName>
        <fullName evidence="3">CRISPR-associated protein</fullName>
    </recommendedName>
</protein>
<dbReference type="EMBL" id="MCIB01000023">
    <property type="protein sequence ID" value="RKD31281.1"/>
    <property type="molecule type" value="Genomic_DNA"/>
</dbReference>
<proteinExistence type="predicted"/>
<dbReference type="Proteomes" id="UP000284177">
    <property type="component" value="Unassembled WGS sequence"/>
</dbReference>
<keyword evidence="2" id="KW-1185">Reference proteome</keyword>
<gene>
    <name evidence="1" type="ORF">BET03_03900</name>
</gene>
<evidence type="ECO:0000313" key="2">
    <source>
        <dbReference type="Proteomes" id="UP000284177"/>
    </source>
</evidence>
<evidence type="ECO:0008006" key="3">
    <source>
        <dbReference type="Google" id="ProtNLM"/>
    </source>
</evidence>
<dbReference type="Gene3D" id="3.40.50.10770">
    <property type="entry name" value="Hypothetical protein VC1899 like domain (Restriction endonuclease-like)"/>
    <property type="match status" value="1"/>
</dbReference>
<reference evidence="1 2" key="1">
    <citation type="submission" date="2016-08" db="EMBL/GenBank/DDBJ databases">
        <title>Novel Firmicutes and Novel Genomes.</title>
        <authorList>
            <person name="Poppleton D.I."/>
            <person name="Gribaldo S."/>
        </authorList>
    </citation>
    <scope>NUCLEOTIDE SEQUENCE [LARGE SCALE GENOMIC DNA]</scope>
    <source>
        <strain evidence="1 2">CTT3</strain>
    </source>
</reference>
<evidence type="ECO:0000313" key="1">
    <source>
        <dbReference type="EMBL" id="RKD31281.1"/>
    </source>
</evidence>
<dbReference type="RefSeq" id="WP_120169732.1">
    <property type="nucleotide sequence ID" value="NZ_MCIB01000023.1"/>
</dbReference>
<accession>A0A419T1J0</accession>
<organism evidence="1 2">
    <name type="scientific">Thermohalobacter berrensis</name>
    <dbReference type="NCBI Taxonomy" id="99594"/>
    <lineage>
        <taxon>Bacteria</taxon>
        <taxon>Bacillati</taxon>
        <taxon>Bacillota</taxon>
        <taxon>Tissierellia</taxon>
        <taxon>Tissierellales</taxon>
        <taxon>Thermohalobacteraceae</taxon>
        <taxon>Thermohalobacter</taxon>
    </lineage>
</organism>